<dbReference type="VEuPathDB" id="TriTrypDB:C4B63_52g57"/>
<feature type="coiled-coil region" evidence="1">
    <location>
        <begin position="1054"/>
        <end position="1102"/>
    </location>
</feature>
<feature type="compositionally biased region" description="Basic and acidic residues" evidence="2">
    <location>
        <begin position="833"/>
        <end position="855"/>
    </location>
</feature>
<evidence type="ECO:0000313" key="5">
    <source>
        <dbReference type="Proteomes" id="UP000246078"/>
    </source>
</evidence>
<dbReference type="OrthoDB" id="252473at2759"/>
<dbReference type="VEuPathDB" id="TriTrypDB:ECC02_005037"/>
<dbReference type="VEuPathDB" id="TriTrypDB:TcBrA4_0133610"/>
<feature type="coiled-coil region" evidence="1">
    <location>
        <begin position="705"/>
        <end position="746"/>
    </location>
</feature>
<feature type="compositionally biased region" description="Basic and acidic residues" evidence="2">
    <location>
        <begin position="1184"/>
        <end position="1197"/>
    </location>
</feature>
<evidence type="ECO:0000259" key="3">
    <source>
        <dbReference type="PROSITE" id="PS00028"/>
    </source>
</evidence>
<feature type="region of interest" description="Disordered" evidence="2">
    <location>
        <begin position="1012"/>
        <end position="1050"/>
    </location>
</feature>
<keyword evidence="1" id="KW-0175">Coiled coil</keyword>
<comment type="caution">
    <text evidence="4">The sequence shown here is derived from an EMBL/GenBank/DDBJ whole genome shotgun (WGS) entry which is preliminary data.</text>
</comment>
<feature type="region of interest" description="Disordered" evidence="2">
    <location>
        <begin position="1456"/>
        <end position="1479"/>
    </location>
</feature>
<organism evidence="4 5">
    <name type="scientific">Trypanosoma cruzi</name>
    <dbReference type="NCBI Taxonomy" id="5693"/>
    <lineage>
        <taxon>Eukaryota</taxon>
        <taxon>Discoba</taxon>
        <taxon>Euglenozoa</taxon>
        <taxon>Kinetoplastea</taxon>
        <taxon>Metakinetoplastina</taxon>
        <taxon>Trypanosomatida</taxon>
        <taxon>Trypanosomatidae</taxon>
        <taxon>Trypanosoma</taxon>
        <taxon>Schizotrypanum</taxon>
    </lineage>
</organism>
<dbReference type="VEuPathDB" id="TriTrypDB:TCSYLVIO_010469"/>
<dbReference type="OMA" id="YEEAHET"/>
<feature type="domain" description="C2H2-type" evidence="3">
    <location>
        <begin position="1002"/>
        <end position="1024"/>
    </location>
</feature>
<feature type="region of interest" description="Disordered" evidence="2">
    <location>
        <begin position="829"/>
        <end position="859"/>
    </location>
</feature>
<sequence>MAGTTIPFCIFEDGDLCVESSAHPEQGAPSLLISLEPLLSSVVRAKSSWSAGANATENTLVCHLSAWNKREKLCLIASLRSCIEDASPSNMNVPSTSDPLGVTEVGGGCEVKCVSPGQQTREDSFPLNNAFVETVVRGSFWRTFGRRGGRDTNQKGVMSDGEVLDMERVHTRVRELRRFLQQRHESEFRTKKPIAKSSGLRGVQGQRKETDEEETVDMKRLLTIMTGSTRGHSTQSVAFGGNEPFLVGLVCRELTAGSTPRVLSVRPFVTAGLTTTSCESGEDSVRGNLGNEENEEEKTELSLSVMLLELGIDKLDFEKSQMSPIWQTLVSVTDFVYAVGCSTTINHVASMIDDVYHAVITAPGPMHARVGCGARPAECPFFFYTVLGEAPCSMKQIPARSHCVGDLQAVFSHLLRMKEMQESTCSRNPFHWSMLLGHMWFLTKGAHGKTLSSPIEGRMNDAIVAAVELFVATAEGVLLAMYAMEPLPPLSVWGDDIGTMTAVPRHFTLEDVLHVANQLALLAFDTDVAPCLFSGQLTPRHDVLLDEYCGCRYHITKEELQRACHLASESLKERISAFTTYSAVQLLKQSSLGITSVWGPTGGEKRPENVSLACVIEDCTHWIEQFLTVLLLPHYGVEEGAENNNASGRRNGPPCRMMESPIISTWVPTAKAVVFSEHVKNSLLPALQAIARERESLFRAKEIGESEAREALRLMEDNCIQLQRRCKRAEAQLAHQRCAAQEAKRRSDILRTQLHESCKCLQTLVKTCVGYEETHRSFTRELRFRLKHGFATGEITPMPDSPPQYPWTHDREMEMDALVTTPSKNVVCENSAETEREMTRPLSDTKKEVSAEETRGPSPVPCEQVALLKRMLCEAHQQLEVSYNTLLCLYEDARGALRNLSTASAECSSVSLNDSRQSFLSVSQQATRTMTSVRRIGRSLNTSVGDAASGEISAVSLESTPKKSAAGREISCHGVCRSDESQTLLTKDFSKSPSRELTQIACASQCTDAMPSTDHMQLHKRQQHGAEGKSRQQRRPFSTWTAAVPPPPLPDLGVNSAVDAIADLQRQRQEAVEALTQLSGRYEAVKRELDERNAAIADANCKQKMEEERWRAEREALLQRLCAATNEKHLAENEYRRCQKEVERWAQSWLEMMANSAEEAENIFTGDEGIYTFAVNGGENGENGGKEEDGKRVNGKHETTSICLKTPEEALRSGKMRLRSLMMQVQVAARERVKNVAERHIVALQREIEDAREQVYKEELQKRADATATLLKSEERAQMVEEVNRLQEALAVMLEREGALRLDRNELALQKEDLWCRLHRMESAYMALFNVWEDTMLKRCAFILWQWSSLVMGLCEENAVLSARLKQSQAEVRYLEETLQGQADGTQQAAEEIKQTAMQMERNLVAQSTAEKRVSELLRRLDQLVTLYGLSLDTWEQAMAQRCELIVEHWNDKSPHHLYRQPKTERELTSREERSPQRIETHEPCGLLHELQQKKRRIAELEEALRQNKVRCATLEEALRQNKVRCATLEEAVAQLNALLKAQRELGMAGAPSPPLISQEFGVLNTLPARTANVAPSVVNSFYASPNRACETNMREYSLLGGVAAGSSPIAGSKRPAVFSEAYHGVGSARGLDGEEDALEPRSLSWYLQSFSAIESTLSH</sequence>
<dbReference type="VEuPathDB" id="TriTrypDB:TcCLB.511245.200"/>
<feature type="compositionally biased region" description="Basic and acidic residues" evidence="2">
    <location>
        <begin position="1462"/>
        <end position="1479"/>
    </location>
</feature>
<evidence type="ECO:0000256" key="2">
    <source>
        <dbReference type="SAM" id="MobiDB-lite"/>
    </source>
</evidence>
<feature type="coiled-coil region" evidence="1">
    <location>
        <begin position="1488"/>
        <end position="1546"/>
    </location>
</feature>
<dbReference type="VEuPathDB" id="TriTrypDB:TcG_05021"/>
<dbReference type="VEuPathDB" id="TriTrypDB:C3747_35g66"/>
<name>A0A2V2X186_TRYCR</name>
<dbReference type="EMBL" id="PRFC01000035">
    <property type="protein sequence ID" value="PWV14527.1"/>
    <property type="molecule type" value="Genomic_DNA"/>
</dbReference>
<dbReference type="Proteomes" id="UP000246078">
    <property type="component" value="Unassembled WGS sequence"/>
</dbReference>
<feature type="coiled-coil region" evidence="1">
    <location>
        <begin position="1234"/>
        <end position="1296"/>
    </location>
</feature>
<evidence type="ECO:0000256" key="1">
    <source>
        <dbReference type="SAM" id="Coils"/>
    </source>
</evidence>
<protein>
    <recommendedName>
        <fullName evidence="3">C2H2-type domain-containing protein</fullName>
    </recommendedName>
</protein>
<dbReference type="VEuPathDB" id="TriTrypDB:BCY84_20281"/>
<dbReference type="SMR" id="A0A2V2X186"/>
<gene>
    <name evidence="4" type="ORF">C3747_35g66</name>
</gene>
<dbReference type="VEuPathDB" id="TriTrypDB:C4B63_52g56"/>
<reference evidence="4 5" key="1">
    <citation type="journal article" date="2018" name="Microb. Genom.">
        <title>Expanding an expanded genome: long-read sequencing of Trypanosoma cruzi.</title>
        <authorList>
            <person name="Berna L."/>
            <person name="Rodriguez M."/>
            <person name="Chiribao M.L."/>
            <person name="Parodi-Talice A."/>
            <person name="Pita S."/>
            <person name="Rijo G."/>
            <person name="Alvarez-Valin F."/>
            <person name="Robello C."/>
        </authorList>
    </citation>
    <scope>NUCLEOTIDE SEQUENCE [LARGE SCALE GENOMIC DNA]</scope>
    <source>
        <strain evidence="4 5">TCC</strain>
    </source>
</reference>
<accession>A0A2V2X186</accession>
<dbReference type="VEuPathDB" id="TriTrypDB:TCDM_05403"/>
<dbReference type="InterPro" id="IPR013087">
    <property type="entry name" value="Znf_C2H2_type"/>
</dbReference>
<dbReference type="VEuPathDB" id="TriTrypDB:TcCL_NonESM03589"/>
<evidence type="ECO:0000313" key="4">
    <source>
        <dbReference type="EMBL" id="PWV14527.1"/>
    </source>
</evidence>
<proteinExistence type="predicted"/>
<dbReference type="VEuPathDB" id="TriTrypDB:Tc_MARK_8259"/>
<feature type="region of interest" description="Disordered" evidence="2">
    <location>
        <begin position="1177"/>
        <end position="1197"/>
    </location>
</feature>
<dbReference type="PROSITE" id="PS00028">
    <property type="entry name" value="ZINC_FINGER_C2H2_1"/>
    <property type="match status" value="1"/>
</dbReference>
<dbReference type="VEuPathDB" id="TriTrypDB:TcCLB.510989.50"/>